<protein>
    <submittedName>
        <fullName evidence="5">Uncharacterized protein</fullName>
    </submittedName>
</protein>
<comment type="caution">
    <text evidence="5">The sequence shown here is derived from an EMBL/GenBank/DDBJ whole genome shotgun (WGS) entry which is preliminary data.</text>
</comment>
<feature type="domain" description="Glycosyltransferase subfamily 4-like N-terminal" evidence="4">
    <location>
        <begin position="27"/>
        <end position="196"/>
    </location>
</feature>
<reference evidence="5 6" key="1">
    <citation type="journal article" date="2013" name="Genome Announc.">
        <title>Draft Genome Sequence of the Lignocellulose Decomposer Thermobifida fusca Strain TM51.</title>
        <authorList>
            <person name="Toth A."/>
            <person name="Barna T."/>
            <person name="Nagy I."/>
            <person name="Horvath B."/>
            <person name="Nagy I."/>
            <person name="Tancsics A."/>
            <person name="Kriszt B."/>
            <person name="Baka E."/>
            <person name="Fekete C."/>
            <person name="Kukolya J."/>
        </authorList>
    </citation>
    <scope>NUCLEOTIDE SEQUENCE [LARGE SCALE GENOMIC DNA]</scope>
    <source>
        <strain evidence="5 6">TM51</strain>
    </source>
</reference>
<dbReference type="GO" id="GO:1901137">
    <property type="term" value="P:carbohydrate derivative biosynthetic process"/>
    <property type="evidence" value="ECO:0007669"/>
    <property type="project" value="UniProtKB-ARBA"/>
</dbReference>
<dbReference type="InterPro" id="IPR028098">
    <property type="entry name" value="Glyco_trans_4-like_N"/>
</dbReference>
<dbReference type="RefSeq" id="WP_016188110.1">
    <property type="nucleotide sequence ID" value="NZ_AOSG01000008.1"/>
</dbReference>
<dbReference type="Pfam" id="PF13439">
    <property type="entry name" value="Glyco_transf_4"/>
    <property type="match status" value="1"/>
</dbReference>
<keyword evidence="2" id="KW-0808">Transferase</keyword>
<evidence type="ECO:0000256" key="1">
    <source>
        <dbReference type="ARBA" id="ARBA00022676"/>
    </source>
</evidence>
<evidence type="ECO:0000313" key="6">
    <source>
        <dbReference type="Proteomes" id="UP000014184"/>
    </source>
</evidence>
<dbReference type="GO" id="GO:0016758">
    <property type="term" value="F:hexosyltransferase activity"/>
    <property type="evidence" value="ECO:0007669"/>
    <property type="project" value="TreeGrafter"/>
</dbReference>
<feature type="domain" description="Glycosyl transferase family 1" evidence="3">
    <location>
        <begin position="215"/>
        <end position="374"/>
    </location>
</feature>
<proteinExistence type="predicted"/>
<dbReference type="EMBL" id="AOSG01000008">
    <property type="protein sequence ID" value="EOR72553.1"/>
    <property type="molecule type" value="Genomic_DNA"/>
</dbReference>
<gene>
    <name evidence="5" type="ORF">TM51_01815</name>
</gene>
<dbReference type="Pfam" id="PF00534">
    <property type="entry name" value="Glycos_transf_1"/>
    <property type="match status" value="1"/>
</dbReference>
<evidence type="ECO:0000259" key="4">
    <source>
        <dbReference type="Pfam" id="PF13439"/>
    </source>
</evidence>
<dbReference type="Gene3D" id="3.40.50.2000">
    <property type="entry name" value="Glycogen Phosphorylase B"/>
    <property type="match status" value="2"/>
</dbReference>
<dbReference type="AlphaFoldDB" id="A0A9P2TCX3"/>
<dbReference type="SUPFAM" id="SSF53756">
    <property type="entry name" value="UDP-Glycosyltransferase/glycogen phosphorylase"/>
    <property type="match status" value="1"/>
</dbReference>
<dbReference type="PANTHER" id="PTHR45947:SF3">
    <property type="entry name" value="SULFOQUINOVOSYL TRANSFERASE SQD2"/>
    <property type="match status" value="1"/>
</dbReference>
<evidence type="ECO:0000313" key="5">
    <source>
        <dbReference type="EMBL" id="EOR72553.1"/>
    </source>
</evidence>
<dbReference type="InterPro" id="IPR001296">
    <property type="entry name" value="Glyco_trans_1"/>
</dbReference>
<keyword evidence="1" id="KW-0328">Glycosyltransferase</keyword>
<evidence type="ECO:0000259" key="3">
    <source>
        <dbReference type="Pfam" id="PF00534"/>
    </source>
</evidence>
<organism evidence="5 6">
    <name type="scientific">Thermobifida fusca TM51</name>
    <dbReference type="NCBI Taxonomy" id="1169414"/>
    <lineage>
        <taxon>Bacteria</taxon>
        <taxon>Bacillati</taxon>
        <taxon>Actinomycetota</taxon>
        <taxon>Actinomycetes</taxon>
        <taxon>Streptosporangiales</taxon>
        <taxon>Nocardiopsidaceae</taxon>
        <taxon>Thermobifida</taxon>
    </lineage>
</organism>
<name>A0A9P2TCX3_THEFU</name>
<sequence length="413" mass="44564">MKIALIATHATPIPAHKGDPTDSESLYLCHLARNLAALGHRVTIHTRCTDPQTSERTRMGRSVVVAPIVAGPRRPLREQEYIEHTGTFARRLTEQLRADPPDIIHAFGWSSGLAALAAVRDLERDIPVVQTFHSLNVSEQRVGLPANPQRVRLEAALAHHAKAVLVNSADQRFELARMGVPRSRVCIVPFGVDTDQFTVEGAAHGPWQRRRSAAGRPLRIIAVARLDPLGGVDTLIRTMARLPDGELLIVGDPAPEHLAIDPNAQRLERHAKEAGVNDQVTLTGAVTRRDLARMLRSADVFVSTAFYDPYGSAVLEAMACGLPVVARAVGGITGAMLDGTTGVLLRSAHPSTLAHVLRQLAADTTQRTAYGIAGADRAASRFTWARVAAETERIYQKLLPTTPELPLASGNGA</sequence>
<dbReference type="InterPro" id="IPR050194">
    <property type="entry name" value="Glycosyltransferase_grp1"/>
</dbReference>
<dbReference type="Proteomes" id="UP000014184">
    <property type="component" value="Unassembled WGS sequence"/>
</dbReference>
<keyword evidence="6" id="KW-1185">Reference proteome</keyword>
<dbReference type="PANTHER" id="PTHR45947">
    <property type="entry name" value="SULFOQUINOVOSYL TRANSFERASE SQD2"/>
    <property type="match status" value="1"/>
</dbReference>
<evidence type="ECO:0000256" key="2">
    <source>
        <dbReference type="ARBA" id="ARBA00022679"/>
    </source>
</evidence>
<accession>A0A9P2TCX3</accession>